<gene>
    <name evidence="3" type="ORF">QWF21_16935</name>
</gene>
<sequence length="212" mass="25071">MNWQQLKHRYDTLKLRERRLVFFASLVLLLWLVAIYWLEPAWQASQQQQQELRQARQQLQQTELSIAELQRELGRDIDQDTRQRIARLEQRLALEEQQLAERAVHFIGADRMLPMLQNLLISDPDVRLLSLSSQAPKVIAHDEAQQALLYEHRIQLVLQGEYQALSAMMQQLEQLPWQLGWRNVHYRVMQHPLAELSIEIVTVGDHADFIQL</sequence>
<proteinExistence type="predicted"/>
<evidence type="ECO:0000256" key="1">
    <source>
        <dbReference type="SAM" id="Coils"/>
    </source>
</evidence>
<reference evidence="3 4" key="1">
    <citation type="submission" date="2023-06" db="EMBL/GenBank/DDBJ databases">
        <title>Alkalimonas sp., MEB004 an alkaliphilic bacterium isolated from Lonar Lake, India.</title>
        <authorList>
            <person name="Joshi A."/>
            <person name="Thite S."/>
        </authorList>
    </citation>
    <scope>NUCLEOTIDE SEQUENCE [LARGE SCALE GENOMIC DNA]</scope>
    <source>
        <strain evidence="3 4">MEB004</strain>
    </source>
</reference>
<accession>A0ABU7JLT7</accession>
<evidence type="ECO:0000313" key="3">
    <source>
        <dbReference type="EMBL" id="MEE2025928.1"/>
    </source>
</evidence>
<keyword evidence="4" id="KW-1185">Reference proteome</keyword>
<protein>
    <recommendedName>
        <fullName evidence="5">MSHA biogenesis protein MshJ</fullName>
    </recommendedName>
</protein>
<evidence type="ECO:0000256" key="2">
    <source>
        <dbReference type="SAM" id="Phobius"/>
    </source>
</evidence>
<organism evidence="3 4">
    <name type="scientific">Alkalimonas mucilaginosa</name>
    <dbReference type="NCBI Taxonomy" id="3057676"/>
    <lineage>
        <taxon>Bacteria</taxon>
        <taxon>Pseudomonadati</taxon>
        <taxon>Pseudomonadota</taxon>
        <taxon>Gammaproteobacteria</taxon>
        <taxon>Alkalimonas</taxon>
    </lineage>
</organism>
<dbReference type="RefSeq" id="WP_330089237.1">
    <property type="nucleotide sequence ID" value="NZ_JAUGZK010000018.1"/>
</dbReference>
<dbReference type="EMBL" id="JAUGZK010000018">
    <property type="protein sequence ID" value="MEE2025928.1"/>
    <property type="molecule type" value="Genomic_DNA"/>
</dbReference>
<evidence type="ECO:0000313" key="4">
    <source>
        <dbReference type="Proteomes" id="UP001339167"/>
    </source>
</evidence>
<feature type="coiled-coil region" evidence="1">
    <location>
        <begin position="45"/>
        <end position="98"/>
    </location>
</feature>
<dbReference type="Proteomes" id="UP001339167">
    <property type="component" value="Unassembled WGS sequence"/>
</dbReference>
<keyword evidence="1" id="KW-0175">Coiled coil</keyword>
<comment type="caution">
    <text evidence="3">The sequence shown here is derived from an EMBL/GenBank/DDBJ whole genome shotgun (WGS) entry which is preliminary data.</text>
</comment>
<keyword evidence="2" id="KW-0812">Transmembrane</keyword>
<keyword evidence="2" id="KW-1133">Transmembrane helix</keyword>
<name>A0ABU7JLT7_9GAMM</name>
<evidence type="ECO:0008006" key="5">
    <source>
        <dbReference type="Google" id="ProtNLM"/>
    </source>
</evidence>
<keyword evidence="2" id="KW-0472">Membrane</keyword>
<feature type="transmembrane region" description="Helical" evidence="2">
    <location>
        <begin position="20"/>
        <end position="38"/>
    </location>
</feature>